<reference evidence="1" key="1">
    <citation type="submission" date="2021-06" db="EMBL/GenBank/DDBJ databases">
        <authorList>
            <person name="Kallberg Y."/>
            <person name="Tangrot J."/>
            <person name="Rosling A."/>
        </authorList>
    </citation>
    <scope>NUCLEOTIDE SEQUENCE</scope>
    <source>
        <strain evidence="1">AU212A</strain>
    </source>
</reference>
<dbReference type="Proteomes" id="UP000789860">
    <property type="component" value="Unassembled WGS sequence"/>
</dbReference>
<protein>
    <submittedName>
        <fullName evidence="1">5327_t:CDS:1</fullName>
    </submittedName>
</protein>
<gene>
    <name evidence="1" type="ORF">SCALOS_LOCUS10002</name>
</gene>
<feature type="non-terminal residue" evidence="1">
    <location>
        <position position="97"/>
    </location>
</feature>
<evidence type="ECO:0000313" key="2">
    <source>
        <dbReference type="Proteomes" id="UP000789860"/>
    </source>
</evidence>
<name>A0ACA9P4M9_9GLOM</name>
<proteinExistence type="predicted"/>
<dbReference type="EMBL" id="CAJVPM010034538">
    <property type="protein sequence ID" value="CAG8687546.1"/>
    <property type="molecule type" value="Genomic_DNA"/>
</dbReference>
<sequence>IYHIYDAAEYNKKTCRVLVDRVDNVATAVRKLNRRKDEEEKKFHDNDYIKTFIKLQKIKTKCLTLTEELESTCNELQFGIVISMEDRALEQKSLTED</sequence>
<keyword evidence="2" id="KW-1185">Reference proteome</keyword>
<evidence type="ECO:0000313" key="1">
    <source>
        <dbReference type="EMBL" id="CAG8687546.1"/>
    </source>
</evidence>
<feature type="non-terminal residue" evidence="1">
    <location>
        <position position="1"/>
    </location>
</feature>
<accession>A0ACA9P4M9</accession>
<organism evidence="1 2">
    <name type="scientific">Scutellospora calospora</name>
    <dbReference type="NCBI Taxonomy" id="85575"/>
    <lineage>
        <taxon>Eukaryota</taxon>
        <taxon>Fungi</taxon>
        <taxon>Fungi incertae sedis</taxon>
        <taxon>Mucoromycota</taxon>
        <taxon>Glomeromycotina</taxon>
        <taxon>Glomeromycetes</taxon>
        <taxon>Diversisporales</taxon>
        <taxon>Gigasporaceae</taxon>
        <taxon>Scutellospora</taxon>
    </lineage>
</organism>
<comment type="caution">
    <text evidence="1">The sequence shown here is derived from an EMBL/GenBank/DDBJ whole genome shotgun (WGS) entry which is preliminary data.</text>
</comment>